<reference evidence="1 2" key="2">
    <citation type="journal article" date="2017" name="Nature">
        <title>The Apostasia genome and the evolution of orchids.</title>
        <authorList>
            <person name="Zhang G.Q."/>
            <person name="Liu K.W."/>
            <person name="Li Z."/>
            <person name="Lohaus R."/>
            <person name="Hsiao Y.Y."/>
            <person name="Niu S.C."/>
            <person name="Wang J.Y."/>
            <person name="Lin Y.C."/>
            <person name="Xu Q."/>
            <person name="Chen L.J."/>
            <person name="Yoshida K."/>
            <person name="Fujiwara S."/>
            <person name="Wang Z.W."/>
            <person name="Zhang Y.Q."/>
            <person name="Mitsuda N."/>
            <person name="Wang M."/>
            <person name="Liu G.H."/>
            <person name="Pecoraro L."/>
            <person name="Huang H.X."/>
            <person name="Xiao X.J."/>
            <person name="Lin M."/>
            <person name="Wu X.Y."/>
            <person name="Wu W.L."/>
            <person name="Chen Y.Y."/>
            <person name="Chang S.B."/>
            <person name="Sakamoto S."/>
            <person name="Ohme-Takagi M."/>
            <person name="Yagi M."/>
            <person name="Zeng S.J."/>
            <person name="Shen C.Y."/>
            <person name="Yeh C.M."/>
            <person name="Luo Y.B."/>
            <person name="Tsai W.C."/>
            <person name="Van de Peer Y."/>
            <person name="Liu Z.J."/>
        </authorList>
    </citation>
    <scope>NUCLEOTIDE SEQUENCE [LARGE SCALE GENOMIC DNA]</scope>
    <source>
        <tissue evidence="1">The whole plant</tissue>
    </source>
</reference>
<keyword evidence="2" id="KW-1185">Reference proteome</keyword>
<evidence type="ECO:0000313" key="1">
    <source>
        <dbReference type="EMBL" id="PKU77612.1"/>
    </source>
</evidence>
<accession>A0A2I0WPL4</accession>
<dbReference type="Proteomes" id="UP000233837">
    <property type="component" value="Unassembled WGS sequence"/>
</dbReference>
<organism evidence="1 2">
    <name type="scientific">Dendrobium catenatum</name>
    <dbReference type="NCBI Taxonomy" id="906689"/>
    <lineage>
        <taxon>Eukaryota</taxon>
        <taxon>Viridiplantae</taxon>
        <taxon>Streptophyta</taxon>
        <taxon>Embryophyta</taxon>
        <taxon>Tracheophyta</taxon>
        <taxon>Spermatophyta</taxon>
        <taxon>Magnoliopsida</taxon>
        <taxon>Liliopsida</taxon>
        <taxon>Asparagales</taxon>
        <taxon>Orchidaceae</taxon>
        <taxon>Epidendroideae</taxon>
        <taxon>Malaxideae</taxon>
        <taxon>Dendrobiinae</taxon>
        <taxon>Dendrobium</taxon>
    </lineage>
</organism>
<gene>
    <name evidence="1" type="ORF">MA16_Dca012684</name>
</gene>
<dbReference type="AlphaFoldDB" id="A0A2I0WPL4"/>
<reference evidence="1 2" key="1">
    <citation type="journal article" date="2016" name="Sci. Rep.">
        <title>The Dendrobium catenatum Lindl. genome sequence provides insights into polysaccharide synthase, floral development and adaptive evolution.</title>
        <authorList>
            <person name="Zhang G.Q."/>
            <person name="Xu Q."/>
            <person name="Bian C."/>
            <person name="Tsai W.C."/>
            <person name="Yeh C.M."/>
            <person name="Liu K.W."/>
            <person name="Yoshida K."/>
            <person name="Zhang L.S."/>
            <person name="Chang S.B."/>
            <person name="Chen F."/>
            <person name="Shi Y."/>
            <person name="Su Y.Y."/>
            <person name="Zhang Y.Q."/>
            <person name="Chen L.J."/>
            <person name="Yin Y."/>
            <person name="Lin M."/>
            <person name="Huang H."/>
            <person name="Deng H."/>
            <person name="Wang Z.W."/>
            <person name="Zhu S.L."/>
            <person name="Zhao X."/>
            <person name="Deng C."/>
            <person name="Niu S.C."/>
            <person name="Huang J."/>
            <person name="Wang M."/>
            <person name="Liu G.H."/>
            <person name="Yang H.J."/>
            <person name="Xiao X.J."/>
            <person name="Hsiao Y.Y."/>
            <person name="Wu W.L."/>
            <person name="Chen Y.Y."/>
            <person name="Mitsuda N."/>
            <person name="Ohme-Takagi M."/>
            <person name="Luo Y.B."/>
            <person name="Van de Peer Y."/>
            <person name="Liu Z.J."/>
        </authorList>
    </citation>
    <scope>NUCLEOTIDE SEQUENCE [LARGE SCALE GENOMIC DNA]</scope>
    <source>
        <tissue evidence="1">The whole plant</tissue>
    </source>
</reference>
<dbReference type="EMBL" id="KZ502491">
    <property type="protein sequence ID" value="PKU77612.1"/>
    <property type="molecule type" value="Genomic_DNA"/>
</dbReference>
<evidence type="ECO:0000313" key="2">
    <source>
        <dbReference type="Proteomes" id="UP000233837"/>
    </source>
</evidence>
<protein>
    <submittedName>
        <fullName evidence="1">Uncharacterized protein</fullName>
    </submittedName>
</protein>
<proteinExistence type="predicted"/>
<sequence>MEVSMGRLQRRQIAGLGNVASGGDLTVARLPYGFWISTVEEMLEWKKKEKDWCENLKDLSSLGLTKISILEKVTEELHLKQSKACETREQI</sequence>
<name>A0A2I0WPL4_9ASPA</name>